<keyword evidence="3 8" id="KW-0813">Transport</keyword>
<comment type="similarity">
    <text evidence="2">Belongs to the binding-protein-dependent transport system permease family. CysTW subfamily.</text>
</comment>
<evidence type="ECO:0000256" key="8">
    <source>
        <dbReference type="RuleBase" id="RU363032"/>
    </source>
</evidence>
<protein>
    <submittedName>
        <fullName evidence="10">ABC transporter permease</fullName>
    </submittedName>
</protein>
<feature type="transmembrane region" description="Helical" evidence="8">
    <location>
        <begin position="177"/>
        <end position="199"/>
    </location>
</feature>
<reference evidence="10" key="2">
    <citation type="journal article" date="2021" name="PeerJ">
        <title>Extensive microbial diversity within the chicken gut microbiome revealed by metagenomics and culture.</title>
        <authorList>
            <person name="Gilroy R."/>
            <person name="Ravi A."/>
            <person name="Getino M."/>
            <person name="Pursley I."/>
            <person name="Horton D.L."/>
            <person name="Alikhan N.F."/>
            <person name="Baker D."/>
            <person name="Gharbi K."/>
            <person name="Hall N."/>
            <person name="Watson M."/>
            <person name="Adriaenssens E.M."/>
            <person name="Foster-Nyarko E."/>
            <person name="Jarju S."/>
            <person name="Secka A."/>
            <person name="Antonio M."/>
            <person name="Oren A."/>
            <person name="Chaudhuri R.R."/>
            <person name="La Ragione R."/>
            <person name="Hildebrand F."/>
            <person name="Pallen M.J."/>
        </authorList>
    </citation>
    <scope>NUCLEOTIDE SEQUENCE</scope>
    <source>
        <strain evidence="10">ChiHcec3-11533</strain>
    </source>
</reference>
<dbReference type="GO" id="GO:0005886">
    <property type="term" value="C:plasma membrane"/>
    <property type="evidence" value="ECO:0007669"/>
    <property type="project" value="UniProtKB-SubCell"/>
</dbReference>
<evidence type="ECO:0000256" key="1">
    <source>
        <dbReference type="ARBA" id="ARBA00004651"/>
    </source>
</evidence>
<sequence length="265" mass="29100">MKRKRIFAGIFLAVVLALLYLPIVVVAVFSFNENTNRFTYNFTGFSLQYYEQLFRDTKGLLAALWQSLKLALYSCGISAVIGTLGAVGMARRKFRFSGAIEGLATFPAMIPEIILAMAFLAMFSAVGLPFGMLTLVLSHVTFCIPYIFIVVKGRLAGMDPELPEAARDLGAGPVRTFLTVTLPLIFPGVLSGTLLAFAMSMDDFVISYFVTGSRTTTLPIKIYASVRTGVSLQVNALSTLMIGVVFLTVAFFRLIRRNKTIRRGE</sequence>
<keyword evidence="7 8" id="KW-0472">Membrane</keyword>
<dbReference type="PANTHER" id="PTHR43848">
    <property type="entry name" value="PUTRESCINE TRANSPORT SYSTEM PERMEASE PROTEIN POTI"/>
    <property type="match status" value="1"/>
</dbReference>
<dbReference type="InterPro" id="IPR035906">
    <property type="entry name" value="MetI-like_sf"/>
</dbReference>
<dbReference type="GO" id="GO:0055085">
    <property type="term" value="P:transmembrane transport"/>
    <property type="evidence" value="ECO:0007669"/>
    <property type="project" value="InterPro"/>
</dbReference>
<dbReference type="Gene3D" id="1.10.3720.10">
    <property type="entry name" value="MetI-like"/>
    <property type="match status" value="1"/>
</dbReference>
<keyword evidence="6 8" id="KW-1133">Transmembrane helix</keyword>
<name>A0A9D1LCD7_9FIRM</name>
<evidence type="ECO:0000259" key="9">
    <source>
        <dbReference type="PROSITE" id="PS50928"/>
    </source>
</evidence>
<evidence type="ECO:0000256" key="3">
    <source>
        <dbReference type="ARBA" id="ARBA00022448"/>
    </source>
</evidence>
<evidence type="ECO:0000256" key="7">
    <source>
        <dbReference type="ARBA" id="ARBA00023136"/>
    </source>
</evidence>
<keyword evidence="4" id="KW-1003">Cell membrane</keyword>
<evidence type="ECO:0000256" key="4">
    <source>
        <dbReference type="ARBA" id="ARBA00022475"/>
    </source>
</evidence>
<dbReference type="Proteomes" id="UP000824072">
    <property type="component" value="Unassembled WGS sequence"/>
</dbReference>
<dbReference type="CDD" id="cd06261">
    <property type="entry name" value="TM_PBP2"/>
    <property type="match status" value="1"/>
</dbReference>
<dbReference type="PANTHER" id="PTHR43848:SF2">
    <property type="entry name" value="PUTRESCINE TRANSPORT SYSTEM PERMEASE PROTEIN POTI"/>
    <property type="match status" value="1"/>
</dbReference>
<feature type="transmembrane region" description="Helical" evidence="8">
    <location>
        <begin position="102"/>
        <end position="124"/>
    </location>
</feature>
<feature type="transmembrane region" description="Helical" evidence="8">
    <location>
        <begin position="130"/>
        <end position="151"/>
    </location>
</feature>
<dbReference type="AlphaFoldDB" id="A0A9D1LCD7"/>
<gene>
    <name evidence="10" type="ORF">IAB02_03230</name>
</gene>
<comment type="subcellular location">
    <subcellularLocation>
        <location evidence="1 8">Cell membrane</location>
        <topology evidence="1 8">Multi-pass membrane protein</topology>
    </subcellularLocation>
</comment>
<evidence type="ECO:0000256" key="2">
    <source>
        <dbReference type="ARBA" id="ARBA00007069"/>
    </source>
</evidence>
<feature type="transmembrane region" description="Helical" evidence="8">
    <location>
        <begin position="236"/>
        <end position="255"/>
    </location>
</feature>
<proteinExistence type="inferred from homology"/>
<organism evidence="10 11">
    <name type="scientific">Candidatus Pullichristensenella excrementigallinarum</name>
    <dbReference type="NCBI Taxonomy" id="2840907"/>
    <lineage>
        <taxon>Bacteria</taxon>
        <taxon>Bacillati</taxon>
        <taxon>Bacillota</taxon>
        <taxon>Clostridia</taxon>
        <taxon>Candidatus Pullichristensenella</taxon>
    </lineage>
</organism>
<dbReference type="InterPro" id="IPR051789">
    <property type="entry name" value="Bact_Polyamine_Transport"/>
</dbReference>
<dbReference type="Pfam" id="PF00528">
    <property type="entry name" value="BPD_transp_1"/>
    <property type="match status" value="1"/>
</dbReference>
<dbReference type="InterPro" id="IPR000515">
    <property type="entry name" value="MetI-like"/>
</dbReference>
<evidence type="ECO:0000313" key="10">
    <source>
        <dbReference type="EMBL" id="HIU33552.1"/>
    </source>
</evidence>
<evidence type="ECO:0000256" key="6">
    <source>
        <dbReference type="ARBA" id="ARBA00022989"/>
    </source>
</evidence>
<dbReference type="SUPFAM" id="SSF161098">
    <property type="entry name" value="MetI-like"/>
    <property type="match status" value="1"/>
</dbReference>
<feature type="transmembrane region" description="Helical" evidence="8">
    <location>
        <begin position="7"/>
        <end position="31"/>
    </location>
</feature>
<comment type="caution">
    <text evidence="10">The sequence shown here is derived from an EMBL/GenBank/DDBJ whole genome shotgun (WGS) entry which is preliminary data.</text>
</comment>
<reference evidence="10" key="1">
    <citation type="submission" date="2020-10" db="EMBL/GenBank/DDBJ databases">
        <authorList>
            <person name="Gilroy R."/>
        </authorList>
    </citation>
    <scope>NUCLEOTIDE SEQUENCE</scope>
    <source>
        <strain evidence="10">ChiHcec3-11533</strain>
    </source>
</reference>
<feature type="transmembrane region" description="Helical" evidence="8">
    <location>
        <begin position="70"/>
        <end position="90"/>
    </location>
</feature>
<evidence type="ECO:0000256" key="5">
    <source>
        <dbReference type="ARBA" id="ARBA00022692"/>
    </source>
</evidence>
<accession>A0A9D1LCD7</accession>
<dbReference type="PROSITE" id="PS50928">
    <property type="entry name" value="ABC_TM1"/>
    <property type="match status" value="1"/>
</dbReference>
<feature type="domain" description="ABC transmembrane type-1" evidence="9">
    <location>
        <begin position="64"/>
        <end position="253"/>
    </location>
</feature>
<keyword evidence="5 8" id="KW-0812">Transmembrane</keyword>
<evidence type="ECO:0000313" key="11">
    <source>
        <dbReference type="Proteomes" id="UP000824072"/>
    </source>
</evidence>
<dbReference type="EMBL" id="DVMU01000072">
    <property type="protein sequence ID" value="HIU33552.1"/>
    <property type="molecule type" value="Genomic_DNA"/>
</dbReference>